<accession>A0ABV2BWJ0</accession>
<protein>
    <submittedName>
        <fullName evidence="4">AAA family ATPase</fullName>
    </submittedName>
</protein>
<feature type="transmembrane region" description="Helical" evidence="2">
    <location>
        <begin position="237"/>
        <end position="256"/>
    </location>
</feature>
<reference evidence="4 5" key="1">
    <citation type="submission" date="2024-06" db="EMBL/GenBank/DDBJ databases">
        <authorList>
            <person name="Li F."/>
        </authorList>
    </citation>
    <scope>NUCLEOTIDE SEQUENCE [LARGE SCALE GENOMIC DNA]</scope>
    <source>
        <strain evidence="4 5">GXAS 311</strain>
    </source>
</reference>
<keyword evidence="2" id="KW-0472">Membrane</keyword>
<feature type="region of interest" description="Disordered" evidence="1">
    <location>
        <begin position="271"/>
        <end position="340"/>
    </location>
</feature>
<gene>
    <name evidence="4" type="ORF">ABVT43_14315</name>
</gene>
<evidence type="ECO:0000313" key="4">
    <source>
        <dbReference type="EMBL" id="MET1256311.1"/>
    </source>
</evidence>
<evidence type="ECO:0000259" key="3">
    <source>
        <dbReference type="Pfam" id="PF13401"/>
    </source>
</evidence>
<name>A0ABV2BWJ0_9GAMM</name>
<keyword evidence="2" id="KW-0812">Transmembrane</keyword>
<proteinExistence type="predicted"/>
<comment type="caution">
    <text evidence="4">The sequence shown here is derived from an EMBL/GenBank/DDBJ whole genome shotgun (WGS) entry which is preliminary data.</text>
</comment>
<dbReference type="Pfam" id="PF13401">
    <property type="entry name" value="AAA_22"/>
    <property type="match status" value="1"/>
</dbReference>
<feature type="compositionally biased region" description="Basic and acidic residues" evidence="1">
    <location>
        <begin position="314"/>
        <end position="336"/>
    </location>
</feature>
<feature type="compositionally biased region" description="Polar residues" evidence="1">
    <location>
        <begin position="271"/>
        <end position="302"/>
    </location>
</feature>
<dbReference type="InterPro" id="IPR036680">
    <property type="entry name" value="SPOR-like_sf"/>
</dbReference>
<evidence type="ECO:0000256" key="1">
    <source>
        <dbReference type="SAM" id="MobiDB-lite"/>
    </source>
</evidence>
<dbReference type="Gene3D" id="3.30.70.1070">
    <property type="entry name" value="Sporulation related repeat"/>
    <property type="match status" value="1"/>
</dbReference>
<dbReference type="InterPro" id="IPR052026">
    <property type="entry name" value="ExeA_AAA_ATPase_DNA-bind"/>
</dbReference>
<dbReference type="Proteomes" id="UP001548189">
    <property type="component" value="Unassembled WGS sequence"/>
</dbReference>
<evidence type="ECO:0000313" key="5">
    <source>
        <dbReference type="Proteomes" id="UP001548189"/>
    </source>
</evidence>
<evidence type="ECO:0000256" key="2">
    <source>
        <dbReference type="SAM" id="Phobius"/>
    </source>
</evidence>
<dbReference type="PANTHER" id="PTHR35894">
    <property type="entry name" value="GENERAL SECRETION PATHWAY PROTEIN A-RELATED"/>
    <property type="match status" value="1"/>
</dbReference>
<organism evidence="4 5">
    <name type="scientific">Aliikangiella maris</name>
    <dbReference type="NCBI Taxonomy" id="3162458"/>
    <lineage>
        <taxon>Bacteria</taxon>
        <taxon>Pseudomonadati</taxon>
        <taxon>Pseudomonadota</taxon>
        <taxon>Gammaproteobacteria</taxon>
        <taxon>Oceanospirillales</taxon>
        <taxon>Pleioneaceae</taxon>
        <taxon>Aliikangiella</taxon>
    </lineage>
</organism>
<dbReference type="PANTHER" id="PTHR35894:SF1">
    <property type="entry name" value="PHOSPHORIBULOKINASE _ URIDINE KINASE FAMILY"/>
    <property type="match status" value="1"/>
</dbReference>
<dbReference type="InterPro" id="IPR049945">
    <property type="entry name" value="AAA_22"/>
</dbReference>
<feature type="domain" description="ORC1/DEAH AAA+ ATPase" evidence="3">
    <location>
        <begin position="25"/>
        <end position="145"/>
    </location>
</feature>
<dbReference type="Gene3D" id="3.40.50.300">
    <property type="entry name" value="P-loop containing nucleotide triphosphate hydrolases"/>
    <property type="match status" value="1"/>
</dbReference>
<dbReference type="RefSeq" id="WP_353896897.1">
    <property type="nucleotide sequence ID" value="NZ_JBEVCJ010000020.1"/>
</dbReference>
<keyword evidence="2" id="KW-1133">Transmembrane helix</keyword>
<dbReference type="InterPro" id="IPR027417">
    <property type="entry name" value="P-loop_NTPase"/>
</dbReference>
<keyword evidence="5" id="KW-1185">Reference proteome</keyword>
<dbReference type="EMBL" id="JBEVCJ010000020">
    <property type="protein sequence ID" value="MET1256311.1"/>
    <property type="molecule type" value="Genomic_DNA"/>
</dbReference>
<sequence length="508" mass="57186">MSYISQHKNQLLDSIESHVLYADICCVVIGQPGTGKSFFIEKLAERLDSKVSTSQIQASQSLTLEQLEKTVSLQLGLGWQASEATLYQRIAESLDHRALLIIDDAHLLSQTCLEYLISMVFEQFEAKKTDLYIILLGVSSLAEKLNQTSTLTKNPNICAVFELQPIEGSETKALIADFNALDEQAVESLFDEQKMHYFWELSQGIPGNLKYQLERWLAESDIGKVTFSAETKSLKKYLQAAIYGIFALLLITVLIYQQEINQTIEGEQTEASLQKQPLSENNTQKEISVENESVASQPNEEQSVLVENETSDISENRKFKNENIHSSESVKGKQSEEQNTTSLLTQTALVNKIETLDNKLNSSDDKIEGTLNKDDNLKEKVVAKISLPKNTSNSSAKTKEQIAPKNQLTKDEVKLFEYSDSQFTLQWAALSSLSSAQEYRDGHPLKDKMLIFRKLKGDKFLYLVVSGQFNSHDDAEHTRIIYLKRSYPGKAWIKSAKAIKNEMATLAK</sequence>
<dbReference type="SUPFAM" id="SSF52540">
    <property type="entry name" value="P-loop containing nucleoside triphosphate hydrolases"/>
    <property type="match status" value="1"/>
</dbReference>